<name>A0A395HJK7_ASPHC</name>
<dbReference type="AlphaFoldDB" id="A0A395HJK7"/>
<sequence length="473" mass="53405">MSTQNPTPNPSPNPPPSTFKYTPTQPTPITLPWLATLTTHLATHKIPAALINRALFRALGMNDNLLMDACIDLDIPDKHLPDAIKILREAGFDDKPRDWEEVKPLFTWPSGPSREGPITKELIAKLSRLEVEDQAHRLADAWWAPAHVFFLWRGKYEPVRDGRLWGLGSEWGGPDALEALTGQGEVVLLRLFAHERFFWHLPPPRVDIEVEEGEGNREEGDRVNENWDCYLLVGCGGVDAAVQTVDTDIDSDIDTNTGTDTGIGTDTNTDNATRTDTDTSTDPGSLTPTPTTTTTTTPQLTLRVMKPAQYVESMLMLHWRDHPRRVAEEAPRYSASNEMMGTSWDLTYEMLRELAWRTQPACLQPDAFRPMFYQIWVEELNTAPGSSADEEIQKRITTTTSRCVGFKNRLVKRLLDDGALPPSPFPIRRRDVPETLREAYERLMGGMPEESPLPWNDELEDGLDILFRQRGRL</sequence>
<evidence type="ECO:0000313" key="3">
    <source>
        <dbReference type="Proteomes" id="UP000248961"/>
    </source>
</evidence>
<protein>
    <submittedName>
        <fullName evidence="2">Uncharacterized protein</fullName>
    </submittedName>
</protein>
<feature type="region of interest" description="Disordered" evidence="1">
    <location>
        <begin position="1"/>
        <end position="24"/>
    </location>
</feature>
<reference evidence="2 3" key="1">
    <citation type="submission" date="2018-02" db="EMBL/GenBank/DDBJ databases">
        <title>The genomes of Aspergillus section Nigri reveals drivers in fungal speciation.</title>
        <authorList>
            <consortium name="DOE Joint Genome Institute"/>
            <person name="Vesth T.C."/>
            <person name="Nybo J."/>
            <person name="Theobald S."/>
            <person name="Brandl J."/>
            <person name="Frisvad J.C."/>
            <person name="Nielsen K.F."/>
            <person name="Lyhne E.K."/>
            <person name="Kogle M.E."/>
            <person name="Kuo A."/>
            <person name="Riley R."/>
            <person name="Clum A."/>
            <person name="Nolan M."/>
            <person name="Lipzen A."/>
            <person name="Salamov A."/>
            <person name="Henrissat B."/>
            <person name="Wiebenga A."/>
            <person name="De vries R.P."/>
            <person name="Grigoriev I.V."/>
            <person name="Mortensen U.H."/>
            <person name="Andersen M.R."/>
            <person name="Baker S.E."/>
        </authorList>
    </citation>
    <scope>NUCLEOTIDE SEQUENCE [LARGE SCALE GENOMIC DNA]</scope>
    <source>
        <strain evidence="2 3">CBS 101889</strain>
    </source>
</reference>
<organism evidence="2 3">
    <name type="scientific">Aspergillus homomorphus (strain CBS 101889)</name>
    <dbReference type="NCBI Taxonomy" id="1450537"/>
    <lineage>
        <taxon>Eukaryota</taxon>
        <taxon>Fungi</taxon>
        <taxon>Dikarya</taxon>
        <taxon>Ascomycota</taxon>
        <taxon>Pezizomycotina</taxon>
        <taxon>Eurotiomycetes</taxon>
        <taxon>Eurotiomycetidae</taxon>
        <taxon>Eurotiales</taxon>
        <taxon>Aspergillaceae</taxon>
        <taxon>Aspergillus</taxon>
        <taxon>Aspergillus subgen. Circumdati</taxon>
    </lineage>
</organism>
<feature type="compositionally biased region" description="Low complexity" evidence="1">
    <location>
        <begin position="254"/>
        <end position="297"/>
    </location>
</feature>
<proteinExistence type="predicted"/>
<accession>A0A395HJK7</accession>
<dbReference type="EMBL" id="KZ824327">
    <property type="protein sequence ID" value="RAL07613.1"/>
    <property type="molecule type" value="Genomic_DNA"/>
</dbReference>
<dbReference type="RefSeq" id="XP_025546767.1">
    <property type="nucleotide sequence ID" value="XM_025695946.1"/>
</dbReference>
<dbReference type="VEuPathDB" id="FungiDB:BO97DRAFT_408830"/>
<feature type="region of interest" description="Disordered" evidence="1">
    <location>
        <begin position="250"/>
        <end position="297"/>
    </location>
</feature>
<feature type="compositionally biased region" description="Pro residues" evidence="1">
    <location>
        <begin position="7"/>
        <end position="17"/>
    </location>
</feature>
<gene>
    <name evidence="2" type="ORF">BO97DRAFT_408830</name>
</gene>
<keyword evidence="3" id="KW-1185">Reference proteome</keyword>
<evidence type="ECO:0000256" key="1">
    <source>
        <dbReference type="SAM" id="MobiDB-lite"/>
    </source>
</evidence>
<evidence type="ECO:0000313" key="2">
    <source>
        <dbReference type="EMBL" id="RAL07613.1"/>
    </source>
</evidence>
<dbReference type="OrthoDB" id="4473878at2759"/>
<dbReference type="GeneID" id="37200235"/>
<dbReference type="Proteomes" id="UP000248961">
    <property type="component" value="Unassembled WGS sequence"/>
</dbReference>
<feature type="non-terminal residue" evidence="2">
    <location>
        <position position="473"/>
    </location>
</feature>